<dbReference type="Proteomes" id="UP000177080">
    <property type="component" value="Unassembled WGS sequence"/>
</dbReference>
<proteinExistence type="predicted"/>
<comment type="caution">
    <text evidence="1">The sequence shown here is derived from an EMBL/GenBank/DDBJ whole genome shotgun (WGS) entry which is preliminary data.</text>
</comment>
<organism evidence="1 2">
    <name type="scientific">Candidatus Amesbacteria bacterium RIFCSPLOWO2_01_FULL_48_25</name>
    <dbReference type="NCBI Taxonomy" id="1797259"/>
    <lineage>
        <taxon>Bacteria</taxon>
        <taxon>Candidatus Amesiibacteriota</taxon>
    </lineage>
</organism>
<evidence type="ECO:0000313" key="1">
    <source>
        <dbReference type="EMBL" id="OGD03294.1"/>
    </source>
</evidence>
<dbReference type="EMBL" id="MEXN01000007">
    <property type="protein sequence ID" value="OGD03294.1"/>
    <property type="molecule type" value="Genomic_DNA"/>
</dbReference>
<sequence>MRRKGRPARKEEIRVTAQDLEDMAKLAGYDKPDQLQIAEKIKGMPDVEVAFVAYVTGINFLINHPQEGYDSVTIMRENISGELEALAAAALIHCARANEPSERVEVFVKNLFKA</sequence>
<dbReference type="AlphaFoldDB" id="A0A1F4ZCZ5"/>
<dbReference type="STRING" id="1797259.A2989_00490"/>
<accession>A0A1F4ZCZ5</accession>
<evidence type="ECO:0000313" key="2">
    <source>
        <dbReference type="Proteomes" id="UP000177080"/>
    </source>
</evidence>
<reference evidence="1 2" key="1">
    <citation type="journal article" date="2016" name="Nat. Commun.">
        <title>Thousands of microbial genomes shed light on interconnected biogeochemical processes in an aquifer system.</title>
        <authorList>
            <person name="Anantharaman K."/>
            <person name="Brown C.T."/>
            <person name="Hug L.A."/>
            <person name="Sharon I."/>
            <person name="Castelle C.J."/>
            <person name="Probst A.J."/>
            <person name="Thomas B.C."/>
            <person name="Singh A."/>
            <person name="Wilkins M.J."/>
            <person name="Karaoz U."/>
            <person name="Brodie E.L."/>
            <person name="Williams K.H."/>
            <person name="Hubbard S.S."/>
            <person name="Banfield J.F."/>
        </authorList>
    </citation>
    <scope>NUCLEOTIDE SEQUENCE [LARGE SCALE GENOMIC DNA]</scope>
</reference>
<protein>
    <submittedName>
        <fullName evidence="1">Uncharacterized protein</fullName>
    </submittedName>
</protein>
<name>A0A1F4ZCZ5_9BACT</name>
<gene>
    <name evidence="1" type="ORF">A2989_00490</name>
</gene>